<dbReference type="EMBL" id="CAJJDP010000124">
    <property type="protein sequence ID" value="CAD8201367.1"/>
    <property type="molecule type" value="Genomic_DNA"/>
</dbReference>
<keyword evidence="2" id="KW-1185">Reference proteome</keyword>
<name>A0A8S1XKM4_PAROT</name>
<dbReference type="Proteomes" id="UP000683925">
    <property type="component" value="Unassembled WGS sequence"/>
</dbReference>
<protein>
    <submittedName>
        <fullName evidence="1">Uncharacterized protein</fullName>
    </submittedName>
</protein>
<reference evidence="1" key="1">
    <citation type="submission" date="2021-01" db="EMBL/GenBank/DDBJ databases">
        <authorList>
            <consortium name="Genoscope - CEA"/>
            <person name="William W."/>
        </authorList>
    </citation>
    <scope>NUCLEOTIDE SEQUENCE</scope>
</reference>
<organism evidence="1 2">
    <name type="scientific">Paramecium octaurelia</name>
    <dbReference type="NCBI Taxonomy" id="43137"/>
    <lineage>
        <taxon>Eukaryota</taxon>
        <taxon>Sar</taxon>
        <taxon>Alveolata</taxon>
        <taxon>Ciliophora</taxon>
        <taxon>Intramacronucleata</taxon>
        <taxon>Oligohymenophorea</taxon>
        <taxon>Peniculida</taxon>
        <taxon>Parameciidae</taxon>
        <taxon>Paramecium</taxon>
    </lineage>
</organism>
<sequence>MNENCLISHYGDPSKKIKKIQQFYKYDLNISNNIRIHIG</sequence>
<gene>
    <name evidence="1" type="ORF">POCTA_138.1.T1240057</name>
</gene>
<comment type="caution">
    <text evidence="1">The sequence shown here is derived from an EMBL/GenBank/DDBJ whole genome shotgun (WGS) entry which is preliminary data.</text>
</comment>
<evidence type="ECO:0000313" key="2">
    <source>
        <dbReference type="Proteomes" id="UP000683925"/>
    </source>
</evidence>
<accession>A0A8S1XKM4</accession>
<proteinExistence type="predicted"/>
<dbReference type="AlphaFoldDB" id="A0A8S1XKM4"/>
<evidence type="ECO:0000313" key="1">
    <source>
        <dbReference type="EMBL" id="CAD8201367.1"/>
    </source>
</evidence>